<evidence type="ECO:0000256" key="3">
    <source>
        <dbReference type="ARBA" id="ARBA00022801"/>
    </source>
</evidence>
<dbReference type="GO" id="GO:0004065">
    <property type="term" value="F:arylsulfatase activity"/>
    <property type="evidence" value="ECO:0007669"/>
    <property type="project" value="TreeGrafter"/>
</dbReference>
<protein>
    <submittedName>
        <fullName evidence="6">Sulfatase</fullName>
    </submittedName>
</protein>
<dbReference type="PANTHER" id="PTHR42693">
    <property type="entry name" value="ARYLSULFATASE FAMILY MEMBER"/>
    <property type="match status" value="1"/>
</dbReference>
<organism evidence="6 7">
    <name type="scientific">Cohnella fermenti</name>
    <dbReference type="NCBI Taxonomy" id="2565925"/>
    <lineage>
        <taxon>Bacteria</taxon>
        <taxon>Bacillati</taxon>
        <taxon>Bacillota</taxon>
        <taxon>Bacilli</taxon>
        <taxon>Bacillales</taxon>
        <taxon>Paenibacillaceae</taxon>
        <taxon>Cohnella</taxon>
    </lineage>
</organism>
<dbReference type="AlphaFoldDB" id="A0A4S4C9U2"/>
<comment type="caution">
    <text evidence="6">The sequence shown here is derived from an EMBL/GenBank/DDBJ whole genome shotgun (WGS) entry which is preliminary data.</text>
</comment>
<evidence type="ECO:0000256" key="1">
    <source>
        <dbReference type="ARBA" id="ARBA00008779"/>
    </source>
</evidence>
<dbReference type="GO" id="GO:0046872">
    <property type="term" value="F:metal ion binding"/>
    <property type="evidence" value="ECO:0007669"/>
    <property type="project" value="UniProtKB-KW"/>
</dbReference>
<dbReference type="PROSITE" id="PS00523">
    <property type="entry name" value="SULFATASE_1"/>
    <property type="match status" value="1"/>
</dbReference>
<evidence type="ECO:0000313" key="7">
    <source>
        <dbReference type="Proteomes" id="UP000310636"/>
    </source>
</evidence>
<dbReference type="InterPro" id="IPR050738">
    <property type="entry name" value="Sulfatase"/>
</dbReference>
<keyword evidence="3" id="KW-0378">Hydrolase</keyword>
<dbReference type="EMBL" id="SSOB01000001">
    <property type="protein sequence ID" value="THF84517.1"/>
    <property type="molecule type" value="Genomic_DNA"/>
</dbReference>
<evidence type="ECO:0000259" key="5">
    <source>
        <dbReference type="Pfam" id="PF00884"/>
    </source>
</evidence>
<accession>A0A4S4C9U2</accession>
<comment type="similarity">
    <text evidence="1">Belongs to the sulfatase family.</text>
</comment>
<evidence type="ECO:0000313" key="6">
    <source>
        <dbReference type="EMBL" id="THF84517.1"/>
    </source>
</evidence>
<dbReference type="InterPro" id="IPR024607">
    <property type="entry name" value="Sulfatase_CS"/>
</dbReference>
<keyword evidence="4" id="KW-0106">Calcium</keyword>
<reference evidence="6 7" key="1">
    <citation type="submission" date="2019-04" db="EMBL/GenBank/DDBJ databases">
        <title>Cohnella sp. nov. isolated from preserved vegetables.</title>
        <authorList>
            <person name="Lin S.-Y."/>
            <person name="Hung M.-H."/>
            <person name="Young C.-C."/>
        </authorList>
    </citation>
    <scope>NUCLEOTIDE SEQUENCE [LARGE SCALE GENOMIC DNA]</scope>
    <source>
        <strain evidence="6 7">CC-MHH1044</strain>
    </source>
</reference>
<dbReference type="OrthoDB" id="9762324at2"/>
<proteinExistence type="inferred from homology"/>
<feature type="domain" description="Sulfatase N-terminal" evidence="5">
    <location>
        <begin position="7"/>
        <end position="343"/>
    </location>
</feature>
<dbReference type="InterPro" id="IPR017850">
    <property type="entry name" value="Alkaline_phosphatase_core_sf"/>
</dbReference>
<name>A0A4S4C9U2_9BACL</name>
<dbReference type="RefSeq" id="WP_136367832.1">
    <property type="nucleotide sequence ID" value="NZ_SSOB01000001.1"/>
</dbReference>
<dbReference type="PANTHER" id="PTHR42693:SF33">
    <property type="entry name" value="ARYLSULFATASE"/>
    <property type="match status" value="1"/>
</dbReference>
<keyword evidence="7" id="KW-1185">Reference proteome</keyword>
<dbReference type="CDD" id="cd16155">
    <property type="entry name" value="sulfatase_like"/>
    <property type="match status" value="1"/>
</dbReference>
<gene>
    <name evidence="6" type="ORF">E6C55_00605</name>
</gene>
<dbReference type="PROSITE" id="PS00149">
    <property type="entry name" value="SULFATASE_2"/>
    <property type="match status" value="1"/>
</dbReference>
<dbReference type="Proteomes" id="UP000310636">
    <property type="component" value="Unassembled WGS sequence"/>
</dbReference>
<dbReference type="InterPro" id="IPR000917">
    <property type="entry name" value="Sulfatase_N"/>
</dbReference>
<evidence type="ECO:0000256" key="2">
    <source>
        <dbReference type="ARBA" id="ARBA00022723"/>
    </source>
</evidence>
<dbReference type="Pfam" id="PF00884">
    <property type="entry name" value="Sulfatase"/>
    <property type="match status" value="1"/>
</dbReference>
<sequence length="481" mass="53397">MNGGTSIVFLIADDHRCESLGSSGNRDVRTPVLDALAESGAAMQGTRIFGGMTGAVCAPSRACVMTGQSIFRSMIGCDPSVWAHSTDIREEAPLLPERLRAAGYRTHAVGKWHNDKRSFARSFDGGDKLFFYGMSDHWRVPVQPFDPSGLYGKERERIEERHSTELFTDAAIEFLEKQDGSSPFFLYVAYTAPHDPRTAPEPYASLFDPERLRLPPNLLPEHPFDNGDMGVRDERLASLPRQEAELRRHLADYYAMLAHLDAQVGRIVECLKSRGMYESTLLVYTADHGLSIGQHGLMGKQNVYEHSVRIPLLLRGPGIVPGRKLEALLSNIDIAPTVAELAGLPEWPEADGISFASLLREPAGGAVSEAEAATRAEAAGRDHVCTAYQDLQRMVTDGRWKLIRYYRRESDGVGTDRLQLFDLQADPWETRDVGSDPDQLPVLLRLARMLESWMTRHGDPLSRVPILNIIAPGGNENHEDI</sequence>
<dbReference type="Gene3D" id="3.40.720.10">
    <property type="entry name" value="Alkaline Phosphatase, subunit A"/>
    <property type="match status" value="1"/>
</dbReference>
<evidence type="ECO:0000256" key="4">
    <source>
        <dbReference type="ARBA" id="ARBA00022837"/>
    </source>
</evidence>
<keyword evidence="2" id="KW-0479">Metal-binding</keyword>
<dbReference type="SUPFAM" id="SSF53649">
    <property type="entry name" value="Alkaline phosphatase-like"/>
    <property type="match status" value="1"/>
</dbReference>